<dbReference type="Proteomes" id="UP000258016">
    <property type="component" value="Chromosome"/>
</dbReference>
<keyword evidence="3" id="KW-0804">Transcription</keyword>
<dbReference type="SMART" id="SM00342">
    <property type="entry name" value="HTH_ARAC"/>
    <property type="match status" value="1"/>
</dbReference>
<accession>A0ABM6M3I0</accession>
<protein>
    <recommendedName>
        <fullName evidence="5">HTH araC/xylS-type domain-containing protein</fullName>
    </recommendedName>
</protein>
<feature type="domain" description="HTH araC/xylS-type" evidence="5">
    <location>
        <begin position="190"/>
        <end position="289"/>
    </location>
</feature>
<evidence type="ECO:0000313" key="6">
    <source>
        <dbReference type="EMBL" id="ASR50459.1"/>
    </source>
</evidence>
<evidence type="ECO:0000256" key="3">
    <source>
        <dbReference type="ARBA" id="ARBA00023163"/>
    </source>
</evidence>
<keyword evidence="1" id="KW-0805">Transcription regulation</keyword>
<keyword evidence="2" id="KW-0238">DNA-binding</keyword>
<evidence type="ECO:0000256" key="2">
    <source>
        <dbReference type="ARBA" id="ARBA00023125"/>
    </source>
</evidence>
<sequence>MVVAGTASSAAAMTVMARLRCLIVIIFLLRRQYPCLTPRIGRHYAADLIKSDMPVRYEEFSPDPLLAPFVEAFWQFSLDPSDPDRIVHTIVPDGSVSLAASFWSGRLVGVELVGAAEIAQTVQLVQGMTVVGARLRPGASLTLIGIAPLQIAGTMQSLPQSHWAFAAFERGLEGLTAALEARIGDLSPPDAVIAAAAEAMDAGRPVAAVAAALGLSPRQLQRRFLAATGLAPKAWQRVRRQRFAWINHVTGDATNLTQAAYSAGFADSAHFSRETRRSFHLSAGEVAAYLATIDHGPLQTPSGR</sequence>
<dbReference type="Gene3D" id="1.10.10.60">
    <property type="entry name" value="Homeodomain-like"/>
    <property type="match status" value="1"/>
</dbReference>
<dbReference type="Pfam" id="PF12833">
    <property type="entry name" value="HTH_18"/>
    <property type="match status" value="1"/>
</dbReference>
<keyword evidence="4" id="KW-1133">Transmembrane helix</keyword>
<evidence type="ECO:0000259" key="5">
    <source>
        <dbReference type="PROSITE" id="PS01124"/>
    </source>
</evidence>
<evidence type="ECO:0000313" key="7">
    <source>
        <dbReference type="Proteomes" id="UP000258016"/>
    </source>
</evidence>
<dbReference type="PANTHER" id="PTHR46796">
    <property type="entry name" value="HTH-TYPE TRANSCRIPTIONAL ACTIVATOR RHAS-RELATED"/>
    <property type="match status" value="1"/>
</dbReference>
<proteinExistence type="predicted"/>
<evidence type="ECO:0000256" key="4">
    <source>
        <dbReference type="SAM" id="Phobius"/>
    </source>
</evidence>
<dbReference type="EMBL" id="CP020083">
    <property type="protein sequence ID" value="ASR50459.1"/>
    <property type="molecule type" value="Genomic_DNA"/>
</dbReference>
<organism evidence="6 7">
    <name type="scientific">Blastomonas fulva</name>
    <dbReference type="NCBI Taxonomy" id="1550728"/>
    <lineage>
        <taxon>Bacteria</taxon>
        <taxon>Pseudomonadati</taxon>
        <taxon>Pseudomonadota</taxon>
        <taxon>Alphaproteobacteria</taxon>
        <taxon>Sphingomonadales</taxon>
        <taxon>Sphingomonadaceae</taxon>
        <taxon>Blastomonas</taxon>
    </lineage>
</organism>
<dbReference type="InterPro" id="IPR050204">
    <property type="entry name" value="AraC_XylS_family_regulators"/>
</dbReference>
<dbReference type="InterPro" id="IPR018060">
    <property type="entry name" value="HTH_AraC"/>
</dbReference>
<keyword evidence="4" id="KW-0812">Transmembrane</keyword>
<dbReference type="PANTHER" id="PTHR46796:SF15">
    <property type="entry name" value="BLL1074 PROTEIN"/>
    <property type="match status" value="1"/>
</dbReference>
<keyword evidence="4" id="KW-0472">Membrane</keyword>
<reference evidence="6 7" key="1">
    <citation type="submission" date="2017-03" db="EMBL/GenBank/DDBJ databases">
        <title>Complete genome sequence of Blastomonas fulva degrading microcsystin LR.</title>
        <authorList>
            <person name="Lee H.-g."/>
            <person name="Jin L."/>
            <person name="oh H.-M."/>
        </authorList>
    </citation>
    <scope>NUCLEOTIDE SEQUENCE [LARGE SCALE GENOMIC DNA]</scope>
    <source>
        <strain evidence="6 7">T2</strain>
    </source>
</reference>
<dbReference type="InterPro" id="IPR046532">
    <property type="entry name" value="DUF6597"/>
</dbReference>
<gene>
    <name evidence="6" type="ORF">B5J99_02415</name>
</gene>
<dbReference type="PROSITE" id="PS01124">
    <property type="entry name" value="HTH_ARAC_FAMILY_2"/>
    <property type="match status" value="1"/>
</dbReference>
<keyword evidence="7" id="KW-1185">Reference proteome</keyword>
<dbReference type="Pfam" id="PF20240">
    <property type="entry name" value="DUF6597"/>
    <property type="match status" value="1"/>
</dbReference>
<feature type="transmembrane region" description="Helical" evidence="4">
    <location>
        <begin position="6"/>
        <end position="29"/>
    </location>
</feature>
<name>A0ABM6M3I0_9SPHN</name>
<evidence type="ECO:0000256" key="1">
    <source>
        <dbReference type="ARBA" id="ARBA00023015"/>
    </source>
</evidence>